<comment type="caution">
    <text evidence="1">The sequence shown here is derived from an EMBL/GenBank/DDBJ whole genome shotgun (WGS) entry which is preliminary data.</text>
</comment>
<dbReference type="SUPFAM" id="SSF143011">
    <property type="entry name" value="RelE-like"/>
    <property type="match status" value="1"/>
</dbReference>
<dbReference type="InterPro" id="IPR031552">
    <property type="entry name" value="ParE-like_toxin"/>
</dbReference>
<evidence type="ECO:0000313" key="1">
    <source>
        <dbReference type="EMBL" id="PIR07474.1"/>
    </source>
</evidence>
<dbReference type="Proteomes" id="UP000228867">
    <property type="component" value="Unassembled WGS sequence"/>
</dbReference>
<sequence length="94" mass="11077">MYQVFITPSAKKESKKLPKKARIAAFETAQKLKTNPYSGEKLSGSLNFLYSFHFKVEGKDYRLAYAIDDKNKLIIVHLIQIRENFYQKLKRSFR</sequence>
<accession>A0A2H0NF31</accession>
<dbReference type="InterPro" id="IPR035093">
    <property type="entry name" value="RelE/ParE_toxin_dom_sf"/>
</dbReference>
<protein>
    <recommendedName>
        <fullName evidence="3">Addiction module toxin RelE</fullName>
    </recommendedName>
</protein>
<gene>
    <name evidence="1" type="ORF">COV54_00970</name>
</gene>
<dbReference type="Gene3D" id="3.30.2310.20">
    <property type="entry name" value="RelE-like"/>
    <property type="match status" value="1"/>
</dbReference>
<name>A0A2H0NF31_9BACT</name>
<dbReference type="AlphaFoldDB" id="A0A2H0NF31"/>
<organism evidence="1 2">
    <name type="scientific">Candidatus Jorgensenbacteria bacterium CG11_big_fil_rev_8_21_14_0_20_38_23</name>
    <dbReference type="NCBI Taxonomy" id="1974594"/>
    <lineage>
        <taxon>Bacteria</taxon>
        <taxon>Candidatus Joergenseniibacteriota</taxon>
    </lineage>
</organism>
<evidence type="ECO:0008006" key="3">
    <source>
        <dbReference type="Google" id="ProtNLM"/>
    </source>
</evidence>
<dbReference type="Pfam" id="PF15781">
    <property type="entry name" value="ParE-like_toxin"/>
    <property type="match status" value="1"/>
</dbReference>
<reference evidence="1 2" key="1">
    <citation type="submission" date="2017-09" db="EMBL/GenBank/DDBJ databases">
        <title>Depth-based differentiation of microbial function through sediment-hosted aquifers and enrichment of novel symbionts in the deep terrestrial subsurface.</title>
        <authorList>
            <person name="Probst A.J."/>
            <person name="Ladd B."/>
            <person name="Jarett J.K."/>
            <person name="Geller-Mcgrath D.E."/>
            <person name="Sieber C.M."/>
            <person name="Emerson J.B."/>
            <person name="Anantharaman K."/>
            <person name="Thomas B.C."/>
            <person name="Malmstrom R."/>
            <person name="Stieglmeier M."/>
            <person name="Klingl A."/>
            <person name="Woyke T."/>
            <person name="Ryan C.M."/>
            <person name="Banfield J.F."/>
        </authorList>
    </citation>
    <scope>NUCLEOTIDE SEQUENCE [LARGE SCALE GENOMIC DNA]</scope>
    <source>
        <strain evidence="1">CG11_big_fil_rev_8_21_14_0_20_38_23</strain>
    </source>
</reference>
<dbReference type="EMBL" id="PCWR01000021">
    <property type="protein sequence ID" value="PIR07474.1"/>
    <property type="molecule type" value="Genomic_DNA"/>
</dbReference>
<evidence type="ECO:0000313" key="2">
    <source>
        <dbReference type="Proteomes" id="UP000228867"/>
    </source>
</evidence>
<proteinExistence type="predicted"/>